<evidence type="ECO:0000256" key="4">
    <source>
        <dbReference type="SAM" id="Coils"/>
    </source>
</evidence>
<dbReference type="GO" id="GO:0046103">
    <property type="term" value="P:inosine biosynthetic process"/>
    <property type="evidence" value="ECO:0007669"/>
    <property type="project" value="TreeGrafter"/>
</dbReference>
<evidence type="ECO:0000256" key="3">
    <source>
        <dbReference type="ARBA" id="ARBA00022801"/>
    </source>
</evidence>
<protein>
    <recommendedName>
        <fullName evidence="6">Adenosine deaminase domain-containing protein</fullName>
    </recommendedName>
</protein>
<dbReference type="GO" id="GO:0046872">
    <property type="term" value="F:metal ion binding"/>
    <property type="evidence" value="ECO:0007669"/>
    <property type="project" value="UniProtKB-KW"/>
</dbReference>
<feature type="region of interest" description="Disordered" evidence="5">
    <location>
        <begin position="21"/>
        <end position="42"/>
    </location>
</feature>
<feature type="region of interest" description="Disordered" evidence="5">
    <location>
        <begin position="208"/>
        <end position="229"/>
    </location>
</feature>
<feature type="domain" description="Adenosine deaminase" evidence="6">
    <location>
        <begin position="262"/>
        <end position="572"/>
    </location>
</feature>
<dbReference type="AlphaFoldDB" id="R0KCM5"/>
<dbReference type="Proteomes" id="UP000016935">
    <property type="component" value="Unassembled WGS sequence"/>
</dbReference>
<reference evidence="7 8" key="1">
    <citation type="journal article" date="2012" name="PLoS Pathog.">
        <title>Diverse lifestyles and strategies of plant pathogenesis encoded in the genomes of eighteen Dothideomycetes fungi.</title>
        <authorList>
            <person name="Ohm R.A."/>
            <person name="Feau N."/>
            <person name="Henrissat B."/>
            <person name="Schoch C.L."/>
            <person name="Horwitz B.A."/>
            <person name="Barry K.W."/>
            <person name="Condon B.J."/>
            <person name="Copeland A.C."/>
            <person name="Dhillon B."/>
            <person name="Glaser F."/>
            <person name="Hesse C.N."/>
            <person name="Kosti I."/>
            <person name="LaButti K."/>
            <person name="Lindquist E.A."/>
            <person name="Lucas S."/>
            <person name="Salamov A.A."/>
            <person name="Bradshaw R.E."/>
            <person name="Ciuffetti L."/>
            <person name="Hamelin R.C."/>
            <person name="Kema G.H.J."/>
            <person name="Lawrence C."/>
            <person name="Scott J.A."/>
            <person name="Spatafora J.W."/>
            <person name="Turgeon B.G."/>
            <person name="de Wit P.J.G.M."/>
            <person name="Zhong S."/>
            <person name="Goodwin S.B."/>
            <person name="Grigoriev I.V."/>
        </authorList>
    </citation>
    <scope>NUCLEOTIDE SEQUENCE [LARGE SCALE GENOMIC DNA]</scope>
    <source>
        <strain evidence="8">28A</strain>
    </source>
</reference>
<comment type="cofactor">
    <cofactor evidence="1">
        <name>Zn(2+)</name>
        <dbReference type="ChEBI" id="CHEBI:29105"/>
    </cofactor>
</comment>
<evidence type="ECO:0000256" key="2">
    <source>
        <dbReference type="ARBA" id="ARBA00022723"/>
    </source>
</evidence>
<dbReference type="EMBL" id="KB908626">
    <property type="protein sequence ID" value="EOA85962.1"/>
    <property type="molecule type" value="Genomic_DNA"/>
</dbReference>
<keyword evidence="8" id="KW-1185">Reference proteome</keyword>
<dbReference type="HOGENOM" id="CLU_022829_1_0_1"/>
<dbReference type="eggNOG" id="KOG1097">
    <property type="taxonomic scope" value="Eukaryota"/>
</dbReference>
<name>R0KCM5_EXST2</name>
<feature type="compositionally biased region" description="Basic and acidic residues" evidence="5">
    <location>
        <begin position="21"/>
        <end position="31"/>
    </location>
</feature>
<gene>
    <name evidence="7" type="ORF">SETTUDRAFT_169521</name>
</gene>
<evidence type="ECO:0000256" key="5">
    <source>
        <dbReference type="SAM" id="MobiDB-lite"/>
    </source>
</evidence>
<dbReference type="Gene3D" id="3.20.20.140">
    <property type="entry name" value="Metal-dependent hydrolases"/>
    <property type="match status" value="1"/>
</dbReference>
<dbReference type="InterPro" id="IPR006330">
    <property type="entry name" value="Ado/ade_deaminase"/>
</dbReference>
<dbReference type="GeneID" id="19400933"/>
<dbReference type="Pfam" id="PF00962">
    <property type="entry name" value="A_deaminase"/>
    <property type="match status" value="1"/>
</dbReference>
<evidence type="ECO:0000256" key="1">
    <source>
        <dbReference type="ARBA" id="ARBA00001947"/>
    </source>
</evidence>
<reference evidence="7 8" key="2">
    <citation type="journal article" date="2013" name="PLoS Genet.">
        <title>Comparative genome structure, secondary metabolite, and effector coding capacity across Cochliobolus pathogens.</title>
        <authorList>
            <person name="Condon B.J."/>
            <person name="Leng Y."/>
            <person name="Wu D."/>
            <person name="Bushley K.E."/>
            <person name="Ohm R.A."/>
            <person name="Otillar R."/>
            <person name="Martin J."/>
            <person name="Schackwitz W."/>
            <person name="Grimwood J."/>
            <person name="MohdZainudin N."/>
            <person name="Xue C."/>
            <person name="Wang R."/>
            <person name="Manning V.A."/>
            <person name="Dhillon B."/>
            <person name="Tu Z.J."/>
            <person name="Steffenson B.J."/>
            <person name="Salamov A."/>
            <person name="Sun H."/>
            <person name="Lowry S."/>
            <person name="LaButti K."/>
            <person name="Han J."/>
            <person name="Copeland A."/>
            <person name="Lindquist E."/>
            <person name="Barry K."/>
            <person name="Schmutz J."/>
            <person name="Baker S.E."/>
            <person name="Ciuffetti L.M."/>
            <person name="Grigoriev I.V."/>
            <person name="Zhong S."/>
            <person name="Turgeon B.G."/>
        </authorList>
    </citation>
    <scope>NUCLEOTIDE SEQUENCE [LARGE SCALE GENOMIC DNA]</scope>
    <source>
        <strain evidence="8">28A</strain>
    </source>
</reference>
<accession>R0KCM5</accession>
<dbReference type="PANTHER" id="PTHR11409">
    <property type="entry name" value="ADENOSINE DEAMINASE"/>
    <property type="match status" value="1"/>
</dbReference>
<dbReference type="SUPFAM" id="SSF51556">
    <property type="entry name" value="Metallo-dependent hydrolases"/>
    <property type="match status" value="1"/>
</dbReference>
<evidence type="ECO:0000313" key="7">
    <source>
        <dbReference type="EMBL" id="EOA85962.1"/>
    </source>
</evidence>
<keyword evidence="3" id="KW-0378">Hydrolase</keyword>
<keyword evidence="4" id="KW-0175">Coiled coil</keyword>
<feature type="region of interest" description="Disordered" evidence="5">
    <location>
        <begin position="602"/>
        <end position="626"/>
    </location>
</feature>
<dbReference type="PANTHER" id="PTHR11409:SF37">
    <property type="entry name" value="ADENOSINE DEAMINASE DOMAIN-CONTAINING PROTEIN"/>
    <property type="match status" value="1"/>
</dbReference>
<feature type="compositionally biased region" description="Basic and acidic residues" evidence="5">
    <location>
        <begin position="208"/>
        <end position="222"/>
    </location>
</feature>
<dbReference type="OrthoDB" id="7202371at2759"/>
<sequence length="626" mass="72278">MGFKTDIEEYVNKRKELVQRENENAWDRGARPEPGLESDEDKVEQRAATIIRAIREYERKVTFGNLASEALPDDEDLDMGGRYLTNKKRIETQSQLFKISKMVPKGALLHLHFNAELHPEILLLQARERKNMYIRSTQRIEDESQLGTTELILSVLDPNTVEDGVNIFSKNYPAITTPSDMKDNEFQKKVWMRWAKFQKKFEKRFPGKYEDQESETSRKGEPHCSGSSSLKTLYPAEKWLMSKMVLSREEVYHPDQTVNGIWARFNQATRAFKGLVNYESAYKSYIRDAIDRMIDEKVMYAELRPMLLDKFIPGDSGKRKDRLDLVAQMELIEEAINEKKNELKEKQEQEKFPFGLKIIYCTPRSIGTDKMESELQECMKLKKNFPNLICGFDLVGAEDRPNSIGYYKDQLVAFQKKCKKKGLEIPFMFHAGETLLDTGGSDDPANSNLYDAVALNSKRIGHGFALMKHPHLVEKFRKTETNPGICIELCPVSNELLHLCRNVKEHPYPELLAAGIPCTVNTDNPNLFSNSMSHEFYQIMVGAPSMSLYSWKQLARWSIDYSCLLSEEKVKAHKYLDEAWVRFCKTVVDKYNDLMNGDKTDPLKAEKAYPPRKKRHPDVLKISNSL</sequence>
<dbReference type="RefSeq" id="XP_008026506.1">
    <property type="nucleotide sequence ID" value="XM_008028315.1"/>
</dbReference>
<evidence type="ECO:0000259" key="6">
    <source>
        <dbReference type="Pfam" id="PF00962"/>
    </source>
</evidence>
<evidence type="ECO:0000313" key="8">
    <source>
        <dbReference type="Proteomes" id="UP000016935"/>
    </source>
</evidence>
<feature type="coiled-coil region" evidence="4">
    <location>
        <begin position="322"/>
        <end position="352"/>
    </location>
</feature>
<dbReference type="InterPro" id="IPR001365">
    <property type="entry name" value="A_deaminase_dom"/>
</dbReference>
<dbReference type="InterPro" id="IPR032466">
    <property type="entry name" value="Metal_Hydrolase"/>
</dbReference>
<keyword evidence="2" id="KW-0479">Metal-binding</keyword>
<dbReference type="STRING" id="671987.R0KCM5"/>
<organism evidence="7 8">
    <name type="scientific">Exserohilum turcicum (strain 28A)</name>
    <name type="common">Northern leaf blight fungus</name>
    <name type="synonym">Setosphaeria turcica</name>
    <dbReference type="NCBI Taxonomy" id="671987"/>
    <lineage>
        <taxon>Eukaryota</taxon>
        <taxon>Fungi</taxon>
        <taxon>Dikarya</taxon>
        <taxon>Ascomycota</taxon>
        <taxon>Pezizomycotina</taxon>
        <taxon>Dothideomycetes</taxon>
        <taxon>Pleosporomycetidae</taxon>
        <taxon>Pleosporales</taxon>
        <taxon>Pleosporineae</taxon>
        <taxon>Pleosporaceae</taxon>
        <taxon>Exserohilum</taxon>
    </lineage>
</organism>
<proteinExistence type="predicted"/>
<dbReference type="GO" id="GO:0004000">
    <property type="term" value="F:adenosine deaminase activity"/>
    <property type="evidence" value="ECO:0007669"/>
    <property type="project" value="TreeGrafter"/>
</dbReference>
<dbReference type="GO" id="GO:0006154">
    <property type="term" value="P:adenosine catabolic process"/>
    <property type="evidence" value="ECO:0007669"/>
    <property type="project" value="TreeGrafter"/>
</dbReference>